<sequence>MSSMVKVPKRTRRRNPKVKTGCKTCKIRHVKCDEAKPNCLKCTSTGRKCDGYVPTSGCFQFRDWSDSQDSSPQKAMSVFTVFGDSVRYLEFYHHCARPALSTSFDREFWSRIAFQMAHAEPAVRHALTALGYLCQTEPGSLKHARSRLIADNERKVLLLHYNKSIGCLVERMAEASYSSEIGLVTCLLFICIEFLQGNYHTGFTHMRNGLKLISERRQKPQHDSPLRTTTLIEDKLVPIFIRGVTSALLYGVEAEEDLDIPLPTPSFLLPQPFTSLFEAQETCYELRNASVLHLRIVGRKLLENTQLSVQDLQNQSNLLACHHSWLQNFDLFEQNNKLSKEERVASSALKASYYSTFIYLSCSDEASETQYDAHNDQFKEIIHHARLVIDSMAPTTAYAAHYTFDISIIPQLHFVATRCRCPSTRREAVALLARNPPREGLWDSQQHVVVSRRLIEMEESQVDSVTGWPVQETRLWGCVINADMDRNGGFWTSFLPARWVGRLDQNGKPRLLEEFFVL</sequence>
<dbReference type="EMBL" id="ML977507">
    <property type="protein sequence ID" value="KAF2128923.1"/>
    <property type="molecule type" value="Genomic_DNA"/>
</dbReference>
<protein>
    <recommendedName>
        <fullName evidence="7">Zn(2)-C6 fungal-type domain-containing protein</fullName>
    </recommendedName>
</protein>
<dbReference type="InterPro" id="IPR036864">
    <property type="entry name" value="Zn2-C6_fun-type_DNA-bd_sf"/>
</dbReference>
<dbReference type="GO" id="GO:0008270">
    <property type="term" value="F:zinc ion binding"/>
    <property type="evidence" value="ECO:0007669"/>
    <property type="project" value="InterPro"/>
</dbReference>
<evidence type="ECO:0000256" key="4">
    <source>
        <dbReference type="ARBA" id="ARBA00023125"/>
    </source>
</evidence>
<dbReference type="PROSITE" id="PS00463">
    <property type="entry name" value="ZN2_CY6_FUNGAL_1"/>
    <property type="match status" value="1"/>
</dbReference>
<dbReference type="CDD" id="cd00067">
    <property type="entry name" value="GAL4"/>
    <property type="match status" value="1"/>
</dbReference>
<evidence type="ECO:0000256" key="1">
    <source>
        <dbReference type="ARBA" id="ARBA00022723"/>
    </source>
</evidence>
<keyword evidence="2" id="KW-0862">Zinc</keyword>
<dbReference type="GO" id="GO:0003677">
    <property type="term" value="F:DNA binding"/>
    <property type="evidence" value="ECO:0007669"/>
    <property type="project" value="UniProtKB-KW"/>
</dbReference>
<dbReference type="PANTHER" id="PTHR36206:SF4">
    <property type="entry name" value="HYPOTHETICAL CONSERVED PROTEIN (EUROFUNG)-RELATED"/>
    <property type="match status" value="1"/>
</dbReference>
<evidence type="ECO:0000259" key="7">
    <source>
        <dbReference type="PROSITE" id="PS50048"/>
    </source>
</evidence>
<evidence type="ECO:0000313" key="9">
    <source>
        <dbReference type="Proteomes" id="UP000799771"/>
    </source>
</evidence>
<evidence type="ECO:0000256" key="6">
    <source>
        <dbReference type="ARBA" id="ARBA00023242"/>
    </source>
</evidence>
<evidence type="ECO:0000256" key="5">
    <source>
        <dbReference type="ARBA" id="ARBA00023163"/>
    </source>
</evidence>
<proteinExistence type="predicted"/>
<feature type="domain" description="Zn(2)-C6 fungal-type" evidence="7">
    <location>
        <begin position="21"/>
        <end position="49"/>
    </location>
</feature>
<accession>A0A6A6ACF8</accession>
<keyword evidence="3" id="KW-0805">Transcription regulation</keyword>
<dbReference type="AlphaFoldDB" id="A0A6A6ACF8"/>
<organism evidence="8 9">
    <name type="scientific">Dothidotthia symphoricarpi CBS 119687</name>
    <dbReference type="NCBI Taxonomy" id="1392245"/>
    <lineage>
        <taxon>Eukaryota</taxon>
        <taxon>Fungi</taxon>
        <taxon>Dikarya</taxon>
        <taxon>Ascomycota</taxon>
        <taxon>Pezizomycotina</taxon>
        <taxon>Dothideomycetes</taxon>
        <taxon>Pleosporomycetidae</taxon>
        <taxon>Pleosporales</taxon>
        <taxon>Dothidotthiaceae</taxon>
        <taxon>Dothidotthia</taxon>
    </lineage>
</organism>
<dbReference type="Gene3D" id="4.10.240.10">
    <property type="entry name" value="Zn(2)-C6 fungal-type DNA-binding domain"/>
    <property type="match status" value="1"/>
</dbReference>
<keyword evidence="6" id="KW-0539">Nucleus</keyword>
<dbReference type="InterPro" id="IPR052360">
    <property type="entry name" value="Transcr_Regulatory_Proteins"/>
</dbReference>
<keyword evidence="1" id="KW-0479">Metal-binding</keyword>
<evidence type="ECO:0000313" key="8">
    <source>
        <dbReference type="EMBL" id="KAF2128923.1"/>
    </source>
</evidence>
<dbReference type="InterPro" id="IPR021858">
    <property type="entry name" value="Fun_TF"/>
</dbReference>
<dbReference type="OrthoDB" id="2593732at2759"/>
<dbReference type="PROSITE" id="PS50048">
    <property type="entry name" value="ZN2_CY6_FUNGAL_2"/>
    <property type="match status" value="1"/>
</dbReference>
<gene>
    <name evidence="8" type="ORF">P153DRAFT_28521</name>
</gene>
<dbReference type="SMART" id="SM00066">
    <property type="entry name" value="GAL4"/>
    <property type="match status" value="1"/>
</dbReference>
<dbReference type="Pfam" id="PF00172">
    <property type="entry name" value="Zn_clus"/>
    <property type="match status" value="1"/>
</dbReference>
<dbReference type="InterPro" id="IPR001138">
    <property type="entry name" value="Zn2Cys6_DnaBD"/>
</dbReference>
<evidence type="ECO:0000256" key="2">
    <source>
        <dbReference type="ARBA" id="ARBA00022833"/>
    </source>
</evidence>
<dbReference type="PANTHER" id="PTHR36206">
    <property type="entry name" value="ASPERCRYPTIN BIOSYNTHESIS CLUSTER-SPECIFIC TRANSCRIPTION REGULATOR ATNN-RELATED"/>
    <property type="match status" value="1"/>
</dbReference>
<reference evidence="8" key="1">
    <citation type="journal article" date="2020" name="Stud. Mycol.">
        <title>101 Dothideomycetes genomes: a test case for predicting lifestyles and emergence of pathogens.</title>
        <authorList>
            <person name="Haridas S."/>
            <person name="Albert R."/>
            <person name="Binder M."/>
            <person name="Bloem J."/>
            <person name="Labutti K."/>
            <person name="Salamov A."/>
            <person name="Andreopoulos B."/>
            <person name="Baker S."/>
            <person name="Barry K."/>
            <person name="Bills G."/>
            <person name="Bluhm B."/>
            <person name="Cannon C."/>
            <person name="Castanera R."/>
            <person name="Culley D."/>
            <person name="Daum C."/>
            <person name="Ezra D."/>
            <person name="Gonzalez J."/>
            <person name="Henrissat B."/>
            <person name="Kuo A."/>
            <person name="Liang C."/>
            <person name="Lipzen A."/>
            <person name="Lutzoni F."/>
            <person name="Magnuson J."/>
            <person name="Mondo S."/>
            <person name="Nolan M."/>
            <person name="Ohm R."/>
            <person name="Pangilinan J."/>
            <person name="Park H.-J."/>
            <person name="Ramirez L."/>
            <person name="Alfaro M."/>
            <person name="Sun H."/>
            <person name="Tritt A."/>
            <person name="Yoshinaga Y."/>
            <person name="Zwiers L.-H."/>
            <person name="Turgeon B."/>
            <person name="Goodwin S."/>
            <person name="Spatafora J."/>
            <person name="Crous P."/>
            <person name="Grigoriev I."/>
        </authorList>
    </citation>
    <scope>NUCLEOTIDE SEQUENCE</scope>
    <source>
        <strain evidence="8">CBS 119687</strain>
    </source>
</reference>
<keyword evidence="9" id="KW-1185">Reference proteome</keyword>
<dbReference type="SUPFAM" id="SSF57701">
    <property type="entry name" value="Zn2/Cys6 DNA-binding domain"/>
    <property type="match status" value="1"/>
</dbReference>
<keyword evidence="5" id="KW-0804">Transcription</keyword>
<evidence type="ECO:0000256" key="3">
    <source>
        <dbReference type="ARBA" id="ARBA00023015"/>
    </source>
</evidence>
<dbReference type="Proteomes" id="UP000799771">
    <property type="component" value="Unassembled WGS sequence"/>
</dbReference>
<dbReference type="GO" id="GO:0000981">
    <property type="term" value="F:DNA-binding transcription factor activity, RNA polymerase II-specific"/>
    <property type="evidence" value="ECO:0007669"/>
    <property type="project" value="InterPro"/>
</dbReference>
<dbReference type="RefSeq" id="XP_033523312.1">
    <property type="nucleotide sequence ID" value="XM_033663384.1"/>
</dbReference>
<name>A0A6A6ACF8_9PLEO</name>
<keyword evidence="4" id="KW-0238">DNA-binding</keyword>
<dbReference type="Pfam" id="PF11951">
    <property type="entry name" value="Fungal_trans_2"/>
    <property type="match status" value="1"/>
</dbReference>
<dbReference type="GeneID" id="54403816"/>